<keyword evidence="8" id="KW-1185">Reference proteome</keyword>
<keyword evidence="4" id="KW-0732">Signal</keyword>
<dbReference type="PROSITE" id="PS52031">
    <property type="entry name" value="GG_LECTIN"/>
    <property type="match status" value="2"/>
</dbReference>
<keyword evidence="3" id="KW-0964">Secreted</keyword>
<dbReference type="GO" id="GO:0005576">
    <property type="term" value="C:extracellular region"/>
    <property type="evidence" value="ECO:0007669"/>
    <property type="project" value="UniProtKB-SubCell"/>
</dbReference>
<gene>
    <name evidence="7" type="ORF">SEMRO_766_G199360.1</name>
</gene>
<dbReference type="Pfam" id="PF15711">
    <property type="entry name" value="ILEI"/>
    <property type="match status" value="2"/>
</dbReference>
<comment type="caution">
    <text evidence="7">The sequence shown here is derived from an EMBL/GenBank/DDBJ whole genome shotgun (WGS) entry which is preliminary data.</text>
</comment>
<dbReference type="InterPro" id="IPR039220">
    <property type="entry name" value="FAM3"/>
</dbReference>
<evidence type="ECO:0000313" key="7">
    <source>
        <dbReference type="EMBL" id="CAB9516191.1"/>
    </source>
</evidence>
<evidence type="ECO:0000256" key="4">
    <source>
        <dbReference type="ARBA" id="ARBA00022729"/>
    </source>
</evidence>
<dbReference type="OrthoDB" id="440755at2759"/>
<dbReference type="InterPro" id="IPR039477">
    <property type="entry name" value="ILEI/PANDER_dom"/>
</dbReference>
<accession>A0A9N8HJH4</accession>
<evidence type="ECO:0000256" key="5">
    <source>
        <dbReference type="ARBA" id="ARBA00023157"/>
    </source>
</evidence>
<evidence type="ECO:0000259" key="6">
    <source>
        <dbReference type="Pfam" id="PF15711"/>
    </source>
</evidence>
<name>A0A9N8HJH4_9STRA</name>
<reference evidence="7" key="1">
    <citation type="submission" date="2020-06" db="EMBL/GenBank/DDBJ databases">
        <authorList>
            <consortium name="Plant Systems Biology data submission"/>
        </authorList>
    </citation>
    <scope>NUCLEOTIDE SEQUENCE</scope>
    <source>
        <strain evidence="7">D6</strain>
    </source>
</reference>
<evidence type="ECO:0000256" key="2">
    <source>
        <dbReference type="ARBA" id="ARBA00010905"/>
    </source>
</evidence>
<dbReference type="PANTHER" id="PTHR14592">
    <property type="entry name" value="UNCHARACTERIZED FAM3"/>
    <property type="match status" value="1"/>
</dbReference>
<evidence type="ECO:0000313" key="8">
    <source>
        <dbReference type="Proteomes" id="UP001153069"/>
    </source>
</evidence>
<dbReference type="Proteomes" id="UP001153069">
    <property type="component" value="Unassembled WGS sequence"/>
</dbReference>
<organism evidence="7 8">
    <name type="scientific">Seminavis robusta</name>
    <dbReference type="NCBI Taxonomy" id="568900"/>
    <lineage>
        <taxon>Eukaryota</taxon>
        <taxon>Sar</taxon>
        <taxon>Stramenopiles</taxon>
        <taxon>Ochrophyta</taxon>
        <taxon>Bacillariophyta</taxon>
        <taxon>Bacillariophyceae</taxon>
        <taxon>Bacillariophycidae</taxon>
        <taxon>Naviculales</taxon>
        <taxon>Naviculaceae</taxon>
        <taxon>Seminavis</taxon>
    </lineage>
</organism>
<evidence type="ECO:0000256" key="3">
    <source>
        <dbReference type="ARBA" id="ARBA00022525"/>
    </source>
</evidence>
<dbReference type="AlphaFoldDB" id="A0A9N8HJH4"/>
<dbReference type="EMBL" id="CAICTM010000765">
    <property type="protein sequence ID" value="CAB9516191.1"/>
    <property type="molecule type" value="Genomic_DNA"/>
</dbReference>
<comment type="subcellular location">
    <subcellularLocation>
        <location evidence="1">Secreted</location>
    </subcellularLocation>
</comment>
<feature type="domain" description="ILEI/PANDER" evidence="6">
    <location>
        <begin position="202"/>
        <end position="299"/>
    </location>
</feature>
<proteinExistence type="inferred from homology"/>
<feature type="domain" description="ILEI/PANDER" evidence="6">
    <location>
        <begin position="42"/>
        <end position="136"/>
    </location>
</feature>
<evidence type="ECO:0000256" key="1">
    <source>
        <dbReference type="ARBA" id="ARBA00004613"/>
    </source>
</evidence>
<keyword evidence="5" id="KW-1015">Disulfide bond</keyword>
<comment type="similarity">
    <text evidence="2">Belongs to the FAM3 family.</text>
</comment>
<protein>
    <submittedName>
        <fullName evidence="7">Migration-inducing and hyaluronan-binding protein</fullName>
    </submittedName>
</protein>
<sequence>MPVRSARKKWLTVNIRSAGYSCGCTAWLSANGSNDNILPNTRGINVAVVGTTLLGDDLVFSQVDAFDTHASESESGRFVSWVDGLPEGTCVVVVIKDEASGHLTDEARKSLELLGSKLVHSLFWRQSFLMVGRKGATPGSVLERHSELYYIDVKHTWHMLELSPEAPFSTRTDVKTGFISVLSDCSVASILVGGNYVRPCSRGINVCEVDFDVREDSLWKMRVKALQSFDTLSDAAAADSFAEYVDNLPVGQDVILVLQDEAADSLTERAKLAAEHLGSSCVRSLGSHDSWILVGYKGAHRGSVPELHCNAL</sequence>